<evidence type="ECO:0000313" key="2">
    <source>
        <dbReference type="EMBL" id="KGO88697.1"/>
    </source>
</evidence>
<dbReference type="Proteomes" id="UP000030152">
    <property type="component" value="Unassembled WGS sequence"/>
</dbReference>
<evidence type="ECO:0000313" key="3">
    <source>
        <dbReference type="Proteomes" id="UP000030152"/>
    </source>
</evidence>
<keyword evidence="3" id="KW-1185">Reference proteome</keyword>
<dbReference type="eggNOG" id="COG4733">
    <property type="taxonomic scope" value="Bacteria"/>
</dbReference>
<dbReference type="SUPFAM" id="SSF49265">
    <property type="entry name" value="Fibronectin type III"/>
    <property type="match status" value="1"/>
</dbReference>
<dbReference type="STRING" id="1121895.GCA_000378485_00608"/>
<accession>A0A0A2M7T3</accession>
<dbReference type="Gene3D" id="2.60.40.10">
    <property type="entry name" value="Immunoglobulins"/>
    <property type="match status" value="2"/>
</dbReference>
<dbReference type="InterPro" id="IPR013783">
    <property type="entry name" value="Ig-like_fold"/>
</dbReference>
<dbReference type="OrthoDB" id="789771at2"/>
<proteinExistence type="predicted"/>
<evidence type="ECO:0008006" key="4">
    <source>
        <dbReference type="Google" id="ProtNLM"/>
    </source>
</evidence>
<dbReference type="AlphaFoldDB" id="A0A0A2M7T3"/>
<dbReference type="InterPro" id="IPR036116">
    <property type="entry name" value="FN3_sf"/>
</dbReference>
<organism evidence="2 3">
    <name type="scientific">Flavobacterium rivuli WB 3.3-2 = DSM 21788</name>
    <dbReference type="NCBI Taxonomy" id="1121895"/>
    <lineage>
        <taxon>Bacteria</taxon>
        <taxon>Pseudomonadati</taxon>
        <taxon>Bacteroidota</taxon>
        <taxon>Flavobacteriia</taxon>
        <taxon>Flavobacteriales</taxon>
        <taxon>Flavobacteriaceae</taxon>
        <taxon>Flavobacterium</taxon>
    </lineage>
</organism>
<keyword evidence="1" id="KW-0732">Signal</keyword>
<feature type="signal peptide" evidence="1">
    <location>
        <begin position="1"/>
        <end position="21"/>
    </location>
</feature>
<feature type="chain" id="PRO_5001991961" description="Fibronectin type-III domain-containing protein" evidence="1">
    <location>
        <begin position="22"/>
        <end position="232"/>
    </location>
</feature>
<dbReference type="RefSeq" id="WP_020211733.1">
    <property type="nucleotide sequence ID" value="NZ_JRLX01000001.1"/>
</dbReference>
<comment type="caution">
    <text evidence="2">The sequence shown here is derived from an EMBL/GenBank/DDBJ whole genome shotgun (WGS) entry which is preliminary data.</text>
</comment>
<dbReference type="EMBL" id="JRLX01000001">
    <property type="protein sequence ID" value="KGO88697.1"/>
    <property type="molecule type" value="Genomic_DNA"/>
</dbReference>
<sequence>MKKIIVALTMVSLIAAGCGSSDDGNGNSGGGTTAATLSLPTNNSECITGTSINDSQSAVTFEWTAVPNTVTYFVNVTNLNTANAQPIQYSAGTNTTQTINLLKGTPYSWYVSSRKASGETGQSEKWKFYNAGDPVTSHAPFPADLVSPVMSSTILTTSITLQWRSSDIDNDIANHKVYMDTNTNPSTLVGTVTQQSLPNLTVNSGGTYYWKVVTTDGAGNATTSPVFQFKVQ</sequence>
<reference evidence="2 3" key="1">
    <citation type="submission" date="2013-09" db="EMBL/GenBank/DDBJ databases">
        <authorList>
            <person name="Zeng Z."/>
            <person name="Chen C."/>
        </authorList>
    </citation>
    <scope>NUCLEOTIDE SEQUENCE [LARGE SCALE GENOMIC DNA]</scope>
    <source>
        <strain evidence="2 3">WB 3.3-2</strain>
    </source>
</reference>
<gene>
    <name evidence="2" type="ORF">Q765_02020</name>
</gene>
<evidence type="ECO:0000256" key="1">
    <source>
        <dbReference type="SAM" id="SignalP"/>
    </source>
</evidence>
<dbReference type="PROSITE" id="PS51257">
    <property type="entry name" value="PROKAR_LIPOPROTEIN"/>
    <property type="match status" value="1"/>
</dbReference>
<name>A0A0A2M7T3_9FLAO</name>
<protein>
    <recommendedName>
        <fullName evidence="4">Fibronectin type-III domain-containing protein</fullName>
    </recommendedName>
</protein>